<protein>
    <submittedName>
        <fullName evidence="3">Uncharacterized protein</fullName>
    </submittedName>
</protein>
<accession>A0A6G0J9Q1</accession>
<sequence>MLKVVFVLGFLLSLALAQPMEEAHKRLARSSSDSGSNEDEKFQPGDDEQSVTQAPEDGDEWSGGNWPQWNSDHPVWTHEMPPGFQNRPTGRPGNGNPREPMKGTDRRPGRPQGPPRGKRQFPGFASGVPHPGPMGHSGRPSRGNGRPNKNPSPMQYVKLIYNSTEPVSSSPRDDICAYSTLYVVCV</sequence>
<keyword evidence="4" id="KW-1185">Reference proteome</keyword>
<name>A0A6G0J9Q1_LARCR</name>
<evidence type="ECO:0000313" key="4">
    <source>
        <dbReference type="Proteomes" id="UP000424527"/>
    </source>
</evidence>
<reference evidence="3 4" key="1">
    <citation type="submission" date="2019-07" db="EMBL/GenBank/DDBJ databases">
        <title>Chromosome genome assembly for large yellow croaker.</title>
        <authorList>
            <person name="Xiao S."/>
        </authorList>
    </citation>
    <scope>NUCLEOTIDE SEQUENCE [LARGE SCALE GENOMIC DNA]</scope>
    <source>
        <strain evidence="3">JMULYC20181020</strain>
        <tissue evidence="3">Muscle</tissue>
    </source>
</reference>
<evidence type="ECO:0000256" key="1">
    <source>
        <dbReference type="SAM" id="MobiDB-lite"/>
    </source>
</evidence>
<proteinExistence type="predicted"/>
<feature type="chain" id="PRO_5026212047" evidence="2">
    <location>
        <begin position="18"/>
        <end position="186"/>
    </location>
</feature>
<dbReference type="EMBL" id="REGW02000001">
    <property type="protein sequence ID" value="KAE8300192.1"/>
    <property type="molecule type" value="Genomic_DNA"/>
</dbReference>
<dbReference type="Proteomes" id="UP000424527">
    <property type="component" value="Unassembled WGS sequence"/>
</dbReference>
<feature type="signal peptide" evidence="2">
    <location>
        <begin position="1"/>
        <end position="17"/>
    </location>
</feature>
<gene>
    <name evidence="3" type="ORF">D5F01_LYC00328</name>
</gene>
<dbReference type="AlphaFoldDB" id="A0A6G0J9Q1"/>
<evidence type="ECO:0000256" key="2">
    <source>
        <dbReference type="SAM" id="SignalP"/>
    </source>
</evidence>
<comment type="caution">
    <text evidence="3">The sequence shown here is derived from an EMBL/GenBank/DDBJ whole genome shotgun (WGS) entry which is preliminary data.</text>
</comment>
<feature type="compositionally biased region" description="Basic and acidic residues" evidence="1">
    <location>
        <begin position="99"/>
        <end position="108"/>
    </location>
</feature>
<keyword evidence="2" id="KW-0732">Signal</keyword>
<organism evidence="3 4">
    <name type="scientific">Larimichthys crocea</name>
    <name type="common">Large yellow croaker</name>
    <name type="synonym">Pseudosciaena crocea</name>
    <dbReference type="NCBI Taxonomy" id="215358"/>
    <lineage>
        <taxon>Eukaryota</taxon>
        <taxon>Metazoa</taxon>
        <taxon>Chordata</taxon>
        <taxon>Craniata</taxon>
        <taxon>Vertebrata</taxon>
        <taxon>Euteleostomi</taxon>
        <taxon>Actinopterygii</taxon>
        <taxon>Neopterygii</taxon>
        <taxon>Teleostei</taxon>
        <taxon>Neoteleostei</taxon>
        <taxon>Acanthomorphata</taxon>
        <taxon>Eupercaria</taxon>
        <taxon>Sciaenidae</taxon>
        <taxon>Larimichthys</taxon>
    </lineage>
</organism>
<feature type="region of interest" description="Disordered" evidence="1">
    <location>
        <begin position="23"/>
        <end position="155"/>
    </location>
</feature>
<evidence type="ECO:0000313" key="3">
    <source>
        <dbReference type="EMBL" id="KAE8300192.1"/>
    </source>
</evidence>